<gene>
    <name evidence="1" type="ORF">ETAA8_05500</name>
</gene>
<proteinExistence type="predicted"/>
<evidence type="ECO:0000313" key="1">
    <source>
        <dbReference type="EMBL" id="QDU25482.1"/>
    </source>
</evidence>
<dbReference type="KEGG" id="aagg:ETAA8_05500"/>
<accession>A0A517Y5T1</accession>
<name>A0A517Y5T1_9BACT</name>
<dbReference type="Proteomes" id="UP000315017">
    <property type="component" value="Chromosome"/>
</dbReference>
<sequence length="210" mass="22781">MGGAIRPESSQLLCSSLTMLPTLPFTLDARSLWPALPGQGTTAHRIARLAPGESTRSTRLARCYQLDSSAEAQVAASARSRAFVHVAYTSVFCPDGYRREPASSSESCWRQRPWRPTSNCESANHAPRRATLPRCAAGFRPALVRWSASCASLSTVAEPTLAGGHDGWLRPAAPEDRCQGGPSNHERKRVHEKRNVGECLAARGVPNCHH</sequence>
<reference evidence="1 2" key="1">
    <citation type="submission" date="2019-02" db="EMBL/GenBank/DDBJ databases">
        <title>Deep-cultivation of Planctomycetes and their phenomic and genomic characterization uncovers novel biology.</title>
        <authorList>
            <person name="Wiegand S."/>
            <person name="Jogler M."/>
            <person name="Boedeker C."/>
            <person name="Pinto D."/>
            <person name="Vollmers J."/>
            <person name="Rivas-Marin E."/>
            <person name="Kohn T."/>
            <person name="Peeters S.H."/>
            <person name="Heuer A."/>
            <person name="Rast P."/>
            <person name="Oberbeckmann S."/>
            <person name="Bunk B."/>
            <person name="Jeske O."/>
            <person name="Meyerdierks A."/>
            <person name="Storesund J.E."/>
            <person name="Kallscheuer N."/>
            <person name="Luecker S."/>
            <person name="Lage O.M."/>
            <person name="Pohl T."/>
            <person name="Merkel B.J."/>
            <person name="Hornburger P."/>
            <person name="Mueller R.-W."/>
            <person name="Bruemmer F."/>
            <person name="Labrenz M."/>
            <person name="Spormann A.M."/>
            <person name="Op den Camp H."/>
            <person name="Overmann J."/>
            <person name="Amann R."/>
            <person name="Jetten M.S.M."/>
            <person name="Mascher T."/>
            <person name="Medema M.H."/>
            <person name="Devos D.P."/>
            <person name="Kaster A.-K."/>
            <person name="Ovreas L."/>
            <person name="Rohde M."/>
            <person name="Galperin M.Y."/>
            <person name="Jogler C."/>
        </authorList>
    </citation>
    <scope>NUCLEOTIDE SEQUENCE [LARGE SCALE GENOMIC DNA]</scope>
    <source>
        <strain evidence="1 2">ETA_A8</strain>
    </source>
</reference>
<dbReference type="EMBL" id="CP036274">
    <property type="protein sequence ID" value="QDU25482.1"/>
    <property type="molecule type" value="Genomic_DNA"/>
</dbReference>
<organism evidence="1 2">
    <name type="scientific">Anatilimnocola aggregata</name>
    <dbReference type="NCBI Taxonomy" id="2528021"/>
    <lineage>
        <taxon>Bacteria</taxon>
        <taxon>Pseudomonadati</taxon>
        <taxon>Planctomycetota</taxon>
        <taxon>Planctomycetia</taxon>
        <taxon>Pirellulales</taxon>
        <taxon>Pirellulaceae</taxon>
        <taxon>Anatilimnocola</taxon>
    </lineage>
</organism>
<dbReference type="AlphaFoldDB" id="A0A517Y5T1"/>
<evidence type="ECO:0000313" key="2">
    <source>
        <dbReference type="Proteomes" id="UP000315017"/>
    </source>
</evidence>
<protein>
    <submittedName>
        <fullName evidence="1">Uncharacterized protein</fullName>
    </submittedName>
</protein>
<keyword evidence="2" id="KW-1185">Reference proteome</keyword>